<sequence>MTTNNHASASAFERALNNFKQSLKPKYQTSFQHATVDSLKQCIGNIQNIQHASRRMQNLTRLQPFIEAMEQYGKVITIFANTNAIIAYVWVASVMVEAFEELLQTYERIGDLIPLLLQYEQLFRKHPHMVRILVLMYEDILSFHHIALRYFQQPLWRQMFDATWKTHKSKFGGIFSNMSHHRGLIESQASIAHIEEIQQQRERDNDRLETQLLHEENQRFKAVYGWLNAANVDNDQYHFFQLRAEHPGTGRWLLDHPSFKDDWFNPQYPKVPPLLWLSGIPGAGKTVLASLVVEEAQKLSPAPTVAFFYCKHGNPERDNFLWMARSILAQLLKQHPVMLEYFFQKCCGDPKPILDSLVLVEELLAFAFENCSSAYVILDGLDECPRDERKHIVKWFRKLVEDPVNEPDRIRCLFISQDDGVARKDFGGLSNTKITTQDNRKDIEQYCRFKAEELKQTLVGLSDNKAKDIADRVLSSTHGMFLFAKLVWLNLLSQTDLCGLEEELDPHRFPEGINDAYERIVFRIKEQSPGPRLTDIFKLLSWLACAKRSLKWYEIQGMKAINVSKRVIDHEGRRFRVDPTDLCASLVESRPDGSLEFVHLTAKFFLAERGYVDVPKAELQIANLCIDYLNLPALVDDPNEEGVHNGDYGFVDYATLYWVRHLEAGLSHSKNDPDAIADLAESLEIFLDEHWTGRTVKIAIGKRNSDRLKVFAPYQFYKRLEEATVSARRQLTFFGKLRKEEIVLDLVDVVGRVRKELEALISPSLDQEVWTDLTLKYGSNLFKCPRMSCQSFSSGFPTREERERHVAKHDLPFNCTERACPRFIIGFAKKIECDKHVQEVHSAPLGDDQQFPTNDEVAESLQPPKAPEPIPEPASDVVQDPEPDQTPQTVSIPPRSRKKPKTRELRCEYCQKLFTKKWNLDSHRSTHTKDRPYKCDVCPQDFPRKSDYRRHMLTHTENQYKCGGMLRNGTPWGCGYSFPRADNLSNHYKSQTGKLCYAPYAQELNSTPSRGLAE</sequence>
<dbReference type="PANTHER" id="PTHR10039:SF14">
    <property type="entry name" value="NACHT DOMAIN-CONTAINING PROTEIN"/>
    <property type="match status" value="1"/>
</dbReference>
<evidence type="ECO:0000313" key="8">
    <source>
        <dbReference type="EMBL" id="KAF1995032.1"/>
    </source>
</evidence>
<keyword evidence="2" id="KW-0677">Repeat</keyword>
<gene>
    <name evidence="8" type="ORF">P154DRAFT_548731</name>
</gene>
<feature type="domain" description="C2H2-type" evidence="7">
    <location>
        <begin position="905"/>
        <end position="932"/>
    </location>
</feature>
<organism evidence="8 9">
    <name type="scientific">Amniculicola lignicola CBS 123094</name>
    <dbReference type="NCBI Taxonomy" id="1392246"/>
    <lineage>
        <taxon>Eukaryota</taxon>
        <taxon>Fungi</taxon>
        <taxon>Dikarya</taxon>
        <taxon>Ascomycota</taxon>
        <taxon>Pezizomycotina</taxon>
        <taxon>Dothideomycetes</taxon>
        <taxon>Pleosporomycetidae</taxon>
        <taxon>Pleosporales</taxon>
        <taxon>Amniculicolaceae</taxon>
        <taxon>Amniculicola</taxon>
    </lineage>
</organism>
<evidence type="ECO:0000256" key="6">
    <source>
        <dbReference type="SAM" id="MobiDB-lite"/>
    </source>
</evidence>
<name>A0A6A5VZA1_9PLEO</name>
<dbReference type="Pfam" id="PF24883">
    <property type="entry name" value="NPHP3_N"/>
    <property type="match status" value="1"/>
</dbReference>
<evidence type="ECO:0000256" key="5">
    <source>
        <dbReference type="PROSITE-ProRule" id="PRU00042"/>
    </source>
</evidence>
<evidence type="ECO:0000256" key="3">
    <source>
        <dbReference type="ARBA" id="ARBA00022771"/>
    </source>
</evidence>
<dbReference type="Proteomes" id="UP000799779">
    <property type="component" value="Unassembled WGS sequence"/>
</dbReference>
<evidence type="ECO:0000313" key="9">
    <source>
        <dbReference type="Proteomes" id="UP000799779"/>
    </source>
</evidence>
<keyword evidence="1" id="KW-0479">Metal-binding</keyword>
<proteinExistence type="predicted"/>
<accession>A0A6A5VZA1</accession>
<dbReference type="Pfam" id="PF24809">
    <property type="entry name" value="DUF7708"/>
    <property type="match status" value="1"/>
</dbReference>
<evidence type="ECO:0000256" key="4">
    <source>
        <dbReference type="ARBA" id="ARBA00022833"/>
    </source>
</evidence>
<keyword evidence="9" id="KW-1185">Reference proteome</keyword>
<evidence type="ECO:0000256" key="2">
    <source>
        <dbReference type="ARBA" id="ARBA00022737"/>
    </source>
</evidence>
<dbReference type="Pfam" id="PF00096">
    <property type="entry name" value="zf-C2H2"/>
    <property type="match status" value="1"/>
</dbReference>
<dbReference type="InterPro" id="IPR036236">
    <property type="entry name" value="Znf_C2H2_sf"/>
</dbReference>
<dbReference type="Gene3D" id="3.30.160.60">
    <property type="entry name" value="Classic Zinc Finger"/>
    <property type="match status" value="2"/>
</dbReference>
<dbReference type="OrthoDB" id="21416at2759"/>
<dbReference type="InterPro" id="IPR027417">
    <property type="entry name" value="P-loop_NTPase"/>
</dbReference>
<dbReference type="FunFam" id="3.30.160.60:FF:000065">
    <property type="entry name" value="B-cell CLL/lymphoma 6, member B"/>
    <property type="match status" value="1"/>
</dbReference>
<evidence type="ECO:0000259" key="7">
    <source>
        <dbReference type="PROSITE" id="PS50157"/>
    </source>
</evidence>
<keyword evidence="3 5" id="KW-0863">Zinc-finger</keyword>
<dbReference type="Gene3D" id="3.40.50.300">
    <property type="entry name" value="P-loop containing nucleotide triphosphate hydrolases"/>
    <property type="match status" value="1"/>
</dbReference>
<dbReference type="SUPFAM" id="SSF57667">
    <property type="entry name" value="beta-beta-alpha zinc fingers"/>
    <property type="match status" value="1"/>
</dbReference>
<dbReference type="InterPro" id="IPR056125">
    <property type="entry name" value="DUF7708"/>
</dbReference>
<dbReference type="PROSITE" id="PS50157">
    <property type="entry name" value="ZINC_FINGER_C2H2_2"/>
    <property type="match status" value="2"/>
</dbReference>
<feature type="domain" description="C2H2-type" evidence="7">
    <location>
        <begin position="933"/>
        <end position="960"/>
    </location>
</feature>
<dbReference type="SMART" id="SM00355">
    <property type="entry name" value="ZnF_C2H2"/>
    <property type="match status" value="4"/>
</dbReference>
<dbReference type="InterPro" id="IPR056884">
    <property type="entry name" value="NPHP3-like_N"/>
</dbReference>
<feature type="region of interest" description="Disordered" evidence="6">
    <location>
        <begin position="844"/>
        <end position="903"/>
    </location>
</feature>
<dbReference type="PANTHER" id="PTHR10039">
    <property type="entry name" value="AMELOGENIN"/>
    <property type="match status" value="1"/>
</dbReference>
<dbReference type="PROSITE" id="PS00028">
    <property type="entry name" value="ZINC_FINGER_C2H2_1"/>
    <property type="match status" value="2"/>
</dbReference>
<dbReference type="SUPFAM" id="SSF52540">
    <property type="entry name" value="P-loop containing nucleoside triphosphate hydrolases"/>
    <property type="match status" value="1"/>
</dbReference>
<dbReference type="GO" id="GO:0008270">
    <property type="term" value="F:zinc ion binding"/>
    <property type="evidence" value="ECO:0007669"/>
    <property type="project" value="UniProtKB-KW"/>
</dbReference>
<dbReference type="EMBL" id="ML977647">
    <property type="protein sequence ID" value="KAF1995032.1"/>
    <property type="molecule type" value="Genomic_DNA"/>
</dbReference>
<dbReference type="AlphaFoldDB" id="A0A6A5VZA1"/>
<reference evidence="8" key="1">
    <citation type="journal article" date="2020" name="Stud. Mycol.">
        <title>101 Dothideomycetes genomes: a test case for predicting lifestyles and emergence of pathogens.</title>
        <authorList>
            <person name="Haridas S."/>
            <person name="Albert R."/>
            <person name="Binder M."/>
            <person name="Bloem J."/>
            <person name="Labutti K."/>
            <person name="Salamov A."/>
            <person name="Andreopoulos B."/>
            <person name="Baker S."/>
            <person name="Barry K."/>
            <person name="Bills G."/>
            <person name="Bluhm B."/>
            <person name="Cannon C."/>
            <person name="Castanera R."/>
            <person name="Culley D."/>
            <person name="Daum C."/>
            <person name="Ezra D."/>
            <person name="Gonzalez J."/>
            <person name="Henrissat B."/>
            <person name="Kuo A."/>
            <person name="Liang C."/>
            <person name="Lipzen A."/>
            <person name="Lutzoni F."/>
            <person name="Magnuson J."/>
            <person name="Mondo S."/>
            <person name="Nolan M."/>
            <person name="Ohm R."/>
            <person name="Pangilinan J."/>
            <person name="Park H.-J."/>
            <person name="Ramirez L."/>
            <person name="Alfaro M."/>
            <person name="Sun H."/>
            <person name="Tritt A."/>
            <person name="Yoshinaga Y."/>
            <person name="Zwiers L.-H."/>
            <person name="Turgeon B."/>
            <person name="Goodwin S."/>
            <person name="Spatafora J."/>
            <person name="Crous P."/>
            <person name="Grigoriev I."/>
        </authorList>
    </citation>
    <scope>NUCLEOTIDE SEQUENCE</scope>
    <source>
        <strain evidence="8">CBS 123094</strain>
    </source>
</reference>
<evidence type="ECO:0000256" key="1">
    <source>
        <dbReference type="ARBA" id="ARBA00022723"/>
    </source>
</evidence>
<protein>
    <recommendedName>
        <fullName evidence="7">C2H2-type domain-containing protein</fullName>
    </recommendedName>
</protein>
<keyword evidence="4" id="KW-0862">Zinc</keyword>
<dbReference type="InterPro" id="IPR013087">
    <property type="entry name" value="Znf_C2H2_type"/>
</dbReference>